<gene>
    <name evidence="1" type="ORF">H6P81_010030</name>
</gene>
<proteinExistence type="predicted"/>
<sequence>MRVELIWTGPWPVAASRDQPRGAAACGGYTNAWVYPFVVTYVDKRTKQAAERKKAARIAGSGRGAASRFIRRKWRRVSWREDECSTSSRKGSRFLLRGRPSDITASSTLCLRNKSSLPEQSKPGKFVWFLLSLLGLFSVTEDGYGAAGNSPVSGTRAK</sequence>
<dbReference type="Proteomes" id="UP000825729">
    <property type="component" value="Unassembled WGS sequence"/>
</dbReference>
<comment type="caution">
    <text evidence="1">The sequence shown here is derived from an EMBL/GenBank/DDBJ whole genome shotgun (WGS) entry which is preliminary data.</text>
</comment>
<organism evidence="1 2">
    <name type="scientific">Aristolochia fimbriata</name>
    <name type="common">White veined hardy Dutchman's pipe vine</name>
    <dbReference type="NCBI Taxonomy" id="158543"/>
    <lineage>
        <taxon>Eukaryota</taxon>
        <taxon>Viridiplantae</taxon>
        <taxon>Streptophyta</taxon>
        <taxon>Embryophyta</taxon>
        <taxon>Tracheophyta</taxon>
        <taxon>Spermatophyta</taxon>
        <taxon>Magnoliopsida</taxon>
        <taxon>Magnoliidae</taxon>
        <taxon>Piperales</taxon>
        <taxon>Aristolochiaceae</taxon>
        <taxon>Aristolochia</taxon>
    </lineage>
</organism>
<dbReference type="EMBL" id="JAINDJ010000004">
    <property type="protein sequence ID" value="KAG9450065.1"/>
    <property type="molecule type" value="Genomic_DNA"/>
</dbReference>
<accession>A0AAV7EMN0</accession>
<protein>
    <submittedName>
        <fullName evidence="1">Uncharacterized protein</fullName>
    </submittedName>
</protein>
<name>A0AAV7EMN0_ARIFI</name>
<evidence type="ECO:0000313" key="1">
    <source>
        <dbReference type="EMBL" id="KAG9450065.1"/>
    </source>
</evidence>
<evidence type="ECO:0000313" key="2">
    <source>
        <dbReference type="Proteomes" id="UP000825729"/>
    </source>
</evidence>
<reference evidence="1 2" key="1">
    <citation type="submission" date="2021-07" db="EMBL/GenBank/DDBJ databases">
        <title>The Aristolochia fimbriata genome: insights into angiosperm evolution, floral development and chemical biosynthesis.</title>
        <authorList>
            <person name="Jiao Y."/>
        </authorList>
    </citation>
    <scope>NUCLEOTIDE SEQUENCE [LARGE SCALE GENOMIC DNA]</scope>
    <source>
        <strain evidence="1">IBCAS-2021</strain>
        <tissue evidence="1">Leaf</tissue>
    </source>
</reference>
<dbReference type="AlphaFoldDB" id="A0AAV7EMN0"/>
<keyword evidence="2" id="KW-1185">Reference proteome</keyword>